<accession>A0A4T0LKR7</accession>
<sequence>MTPITQFYDLTPYQRSKRYFVALKSGIADLLYALPQDGDPRASYDYFHYTYKEYAHRSGDKRYADEQQQLREDVSYALSKRPYDSDYTLQAYNRDCKRMDKKYLYISRQALADALRLCYNKYLPRAKMQGKRLVFAWVGDDDSASAPQTKPPWAKDVNVPRAISKIGYELVEINGYKTATRCNICHSVFKTCWATRQDRSTFKVDCNDPDAYEIIDGLRLCDSPECRQAIPDEHPYRIMNLDKIILCNAISILNSLKRPQFLKYSTKDA</sequence>
<evidence type="ECO:0000313" key="1">
    <source>
        <dbReference type="EMBL" id="TIB17352.1"/>
    </source>
</evidence>
<dbReference type="AlphaFoldDB" id="A0A4T0LKR7"/>
<reference evidence="1 2" key="1">
    <citation type="submission" date="2019-03" db="EMBL/GenBank/DDBJ databases">
        <title>Sequencing 23 genomes of Wallemia ichthyophaga.</title>
        <authorList>
            <person name="Gostincar C."/>
        </authorList>
    </citation>
    <scope>NUCLEOTIDE SEQUENCE [LARGE SCALE GENOMIC DNA]</scope>
    <source>
        <strain evidence="1 2">EXF-8621</strain>
    </source>
</reference>
<organism evidence="1 2">
    <name type="scientific">Wallemia ichthyophaga</name>
    <dbReference type="NCBI Taxonomy" id="245174"/>
    <lineage>
        <taxon>Eukaryota</taxon>
        <taxon>Fungi</taxon>
        <taxon>Dikarya</taxon>
        <taxon>Basidiomycota</taxon>
        <taxon>Wallemiomycotina</taxon>
        <taxon>Wallemiomycetes</taxon>
        <taxon>Wallemiales</taxon>
        <taxon>Wallemiaceae</taxon>
        <taxon>Wallemia</taxon>
    </lineage>
</organism>
<dbReference type="EMBL" id="SPOF01000001">
    <property type="protein sequence ID" value="TIB17352.1"/>
    <property type="molecule type" value="Genomic_DNA"/>
</dbReference>
<proteinExistence type="predicted"/>
<protein>
    <submittedName>
        <fullName evidence="1">Uncharacterized protein</fullName>
    </submittedName>
</protein>
<comment type="caution">
    <text evidence="1">The sequence shown here is derived from an EMBL/GenBank/DDBJ whole genome shotgun (WGS) entry which is preliminary data.</text>
</comment>
<gene>
    <name evidence="1" type="ORF">E3P90_00001</name>
</gene>
<evidence type="ECO:0000313" key="2">
    <source>
        <dbReference type="Proteomes" id="UP000306954"/>
    </source>
</evidence>
<dbReference type="Proteomes" id="UP000306954">
    <property type="component" value="Unassembled WGS sequence"/>
</dbReference>
<name>A0A4T0LKR7_WALIC</name>